<keyword evidence="2" id="KW-1185">Reference proteome</keyword>
<evidence type="ECO:0008006" key="3">
    <source>
        <dbReference type="Google" id="ProtNLM"/>
    </source>
</evidence>
<proteinExistence type="predicted"/>
<evidence type="ECO:0000313" key="1">
    <source>
        <dbReference type="EMBL" id="KAJ6648705.1"/>
    </source>
</evidence>
<comment type="caution">
    <text evidence="1">The sequence shown here is derived from an EMBL/GenBank/DDBJ whole genome shotgun (WGS) entry which is preliminary data.</text>
</comment>
<sequence>MRYTIEQRKFIVEEYLVHNRDLDPVGPLFRQKFGIPPPQKVSMLAIITKWNEKGTVQDQIKGVSGRQADVVTPENIEIVKEEFSNNPRQSLKLASQGLQISKTSIHVMLRKKLHWKPYKTQKRHKIPERCVLPRVTKTSSFISAFYEDPNLLNSIWFTDESHFELVPTLNSQNNRFWAPEQPYETIQTELHPQKTTAWGAISTQATKSHYSVIPIRNVTNAIVNPQGHSLLGIFLTFFDETVKQCNYVKMLQEEFIPFLHNNDILQHSYLMQDGATPHTCNATLDLLNQYFGERIVSGRYVERFGYGLSWPAYSPDLSPCDFFLWGYLKGRVYRNRPTTIDELKAEILRCGSEVPQDMLIRVMGNFKKRLEAVQVAQGRNIEHTPIMAEMRKKRNQF</sequence>
<dbReference type="Gene3D" id="3.30.420.10">
    <property type="entry name" value="Ribonuclease H-like superfamily/Ribonuclease H"/>
    <property type="match status" value="1"/>
</dbReference>
<accession>A0A9Q0NE79</accession>
<dbReference type="Proteomes" id="UP001151699">
    <property type="component" value="Chromosome A"/>
</dbReference>
<reference evidence="1" key="1">
    <citation type="submission" date="2022-07" db="EMBL/GenBank/DDBJ databases">
        <authorList>
            <person name="Trinca V."/>
            <person name="Uliana J.V.C."/>
            <person name="Torres T.T."/>
            <person name="Ward R.J."/>
            <person name="Monesi N."/>
        </authorList>
    </citation>
    <scope>NUCLEOTIDE SEQUENCE</scope>
    <source>
        <strain evidence="1">HSMRA1968</strain>
        <tissue evidence="1">Whole embryos</tissue>
    </source>
</reference>
<dbReference type="InterPro" id="IPR036397">
    <property type="entry name" value="RNaseH_sf"/>
</dbReference>
<dbReference type="PANTHER" id="PTHR47326:SF1">
    <property type="entry name" value="HTH PSQ-TYPE DOMAIN-CONTAINING PROTEIN"/>
    <property type="match status" value="1"/>
</dbReference>
<name>A0A9Q0NE79_9DIPT</name>
<dbReference type="AlphaFoldDB" id="A0A9Q0NE79"/>
<organism evidence="1 2">
    <name type="scientific">Pseudolycoriella hygida</name>
    <dbReference type="NCBI Taxonomy" id="35572"/>
    <lineage>
        <taxon>Eukaryota</taxon>
        <taxon>Metazoa</taxon>
        <taxon>Ecdysozoa</taxon>
        <taxon>Arthropoda</taxon>
        <taxon>Hexapoda</taxon>
        <taxon>Insecta</taxon>
        <taxon>Pterygota</taxon>
        <taxon>Neoptera</taxon>
        <taxon>Endopterygota</taxon>
        <taxon>Diptera</taxon>
        <taxon>Nematocera</taxon>
        <taxon>Sciaroidea</taxon>
        <taxon>Sciaridae</taxon>
        <taxon>Pseudolycoriella</taxon>
    </lineage>
</organism>
<protein>
    <recommendedName>
        <fullName evidence="3">Transposase</fullName>
    </recommendedName>
</protein>
<gene>
    <name evidence="1" type="ORF">Bhyg_03936</name>
</gene>
<dbReference type="EMBL" id="WJQU01000001">
    <property type="protein sequence ID" value="KAJ6648705.1"/>
    <property type="molecule type" value="Genomic_DNA"/>
</dbReference>
<dbReference type="GO" id="GO:0003676">
    <property type="term" value="F:nucleic acid binding"/>
    <property type="evidence" value="ECO:0007669"/>
    <property type="project" value="InterPro"/>
</dbReference>
<evidence type="ECO:0000313" key="2">
    <source>
        <dbReference type="Proteomes" id="UP001151699"/>
    </source>
</evidence>
<dbReference type="PANTHER" id="PTHR47326">
    <property type="entry name" value="TRANSPOSABLE ELEMENT TC3 TRANSPOSASE-LIKE PROTEIN"/>
    <property type="match status" value="1"/>
</dbReference>
<dbReference type="OrthoDB" id="7787442at2759"/>